<evidence type="ECO:0000256" key="3">
    <source>
        <dbReference type="ARBA" id="ARBA00022553"/>
    </source>
</evidence>
<dbReference type="InterPro" id="IPR004358">
    <property type="entry name" value="Sig_transdc_His_kin-like_C"/>
</dbReference>
<dbReference type="Gene3D" id="3.30.565.10">
    <property type="entry name" value="Histidine kinase-like ATPase, C-terminal domain"/>
    <property type="match status" value="1"/>
</dbReference>
<dbReference type="Pfam" id="PF00512">
    <property type="entry name" value="HisKA"/>
    <property type="match status" value="1"/>
</dbReference>
<evidence type="ECO:0000259" key="7">
    <source>
        <dbReference type="PROSITE" id="PS50109"/>
    </source>
</evidence>
<sequence>MFDRADFNNHPWNDTSLGPCAEWPRQLHFMCDLILGSKQPMFMLWGSDRAFIYNAAYQAIWGRTSLDTLGRPIQDVAGPIWQKLRQDVERVFQGHSFTLSNFGIRAREDEPTRYFDFSYTPIPDYDGTSDTVVGVLCISTDVTERIVAAEETREDREVLALTMDNVTEGVALVEFDFTLVLWNHQFGVHFGYEPEQIRAGMNARELMLITAGRGDLGEGDPEVIVDALIQAIQQSESGRMEVQRSDGTVLSLYRRAVSAGRYLLVSQDVTEARTAARLKDELVSTVSHELRTPLTAISGALGIVSAGAAGELSAKAERLIDIAQRNSERLIVLVNDLLDIDKLRSGRMEFHLERLDLAELIGLGVDQNMPFAEKGGVDLKADLTDQPVVVMGDRHRLLQVLANLISNAVKFSSSGGIVTVRLRTIGQRARLSVIDHGMGVAESFRDRLFNRFSQFDSSSSRVQQGTGLGLAICKSIVDQLGGTIWLDTGVSSGATFHVELPLVERGKLAATKGDE</sequence>
<evidence type="ECO:0000256" key="6">
    <source>
        <dbReference type="ARBA" id="ARBA00023012"/>
    </source>
</evidence>
<proteinExistence type="predicted"/>
<keyword evidence="4" id="KW-0808">Transferase</keyword>
<keyword evidence="6" id="KW-0902">Two-component regulatory system</keyword>
<dbReference type="Pfam" id="PF12860">
    <property type="entry name" value="PAS_7"/>
    <property type="match status" value="1"/>
</dbReference>
<organism evidence="8 9">
    <name type="scientific">Croceibacterium selenioxidans</name>
    <dbReference type="NCBI Taxonomy" id="2838833"/>
    <lineage>
        <taxon>Bacteria</taxon>
        <taxon>Pseudomonadati</taxon>
        <taxon>Pseudomonadota</taxon>
        <taxon>Alphaproteobacteria</taxon>
        <taxon>Sphingomonadales</taxon>
        <taxon>Erythrobacteraceae</taxon>
        <taxon>Croceibacterium</taxon>
    </lineage>
</organism>
<name>A0ABS5VZS5_9SPHN</name>
<evidence type="ECO:0000256" key="2">
    <source>
        <dbReference type="ARBA" id="ARBA00012438"/>
    </source>
</evidence>
<dbReference type="PANTHER" id="PTHR43711:SF30">
    <property type="entry name" value="HISTIDINE KINASE"/>
    <property type="match status" value="1"/>
</dbReference>
<keyword evidence="3" id="KW-0597">Phosphoprotein</keyword>
<dbReference type="InterPro" id="IPR005467">
    <property type="entry name" value="His_kinase_dom"/>
</dbReference>
<dbReference type="GO" id="GO:0016301">
    <property type="term" value="F:kinase activity"/>
    <property type="evidence" value="ECO:0007669"/>
    <property type="project" value="UniProtKB-KW"/>
</dbReference>
<dbReference type="PRINTS" id="PR00344">
    <property type="entry name" value="BCTRLSENSOR"/>
</dbReference>
<comment type="caution">
    <text evidence="8">The sequence shown here is derived from an EMBL/GenBank/DDBJ whole genome shotgun (WGS) entry which is preliminary data.</text>
</comment>
<dbReference type="Proteomes" id="UP000811255">
    <property type="component" value="Unassembled WGS sequence"/>
</dbReference>
<dbReference type="EC" id="2.7.13.3" evidence="2"/>
<dbReference type="Gene3D" id="1.10.287.130">
    <property type="match status" value="1"/>
</dbReference>
<comment type="catalytic activity">
    <reaction evidence="1">
        <text>ATP + protein L-histidine = ADP + protein N-phospho-L-histidine.</text>
        <dbReference type="EC" id="2.7.13.3"/>
    </reaction>
</comment>
<dbReference type="SUPFAM" id="SSF55874">
    <property type="entry name" value="ATPase domain of HSP90 chaperone/DNA topoisomerase II/histidine kinase"/>
    <property type="match status" value="1"/>
</dbReference>
<dbReference type="InterPro" id="IPR036097">
    <property type="entry name" value="HisK_dim/P_sf"/>
</dbReference>
<evidence type="ECO:0000313" key="8">
    <source>
        <dbReference type="EMBL" id="MBT2133022.1"/>
    </source>
</evidence>
<reference evidence="8 9" key="1">
    <citation type="submission" date="2021-05" db="EMBL/GenBank/DDBJ databases">
        <title>Croceibacterium sp. LX-88 genome sequence.</title>
        <authorList>
            <person name="Luo X."/>
        </authorList>
    </citation>
    <scope>NUCLEOTIDE SEQUENCE [LARGE SCALE GENOMIC DNA]</scope>
    <source>
        <strain evidence="8 9">LX-88</strain>
    </source>
</reference>
<dbReference type="Gene3D" id="3.30.450.20">
    <property type="entry name" value="PAS domain"/>
    <property type="match status" value="2"/>
</dbReference>
<keyword evidence="5 8" id="KW-0418">Kinase</keyword>
<dbReference type="SMART" id="SM00388">
    <property type="entry name" value="HisKA"/>
    <property type="match status" value="1"/>
</dbReference>
<evidence type="ECO:0000256" key="1">
    <source>
        <dbReference type="ARBA" id="ARBA00000085"/>
    </source>
</evidence>
<evidence type="ECO:0000256" key="5">
    <source>
        <dbReference type="ARBA" id="ARBA00022777"/>
    </source>
</evidence>
<evidence type="ECO:0000313" key="9">
    <source>
        <dbReference type="Proteomes" id="UP000811255"/>
    </source>
</evidence>
<dbReference type="PANTHER" id="PTHR43711">
    <property type="entry name" value="TWO-COMPONENT HISTIDINE KINASE"/>
    <property type="match status" value="1"/>
</dbReference>
<dbReference type="RefSeq" id="WP_214534312.1">
    <property type="nucleotide sequence ID" value="NZ_JAHFVK010000001.1"/>
</dbReference>
<accession>A0ABS5VZS5</accession>
<gene>
    <name evidence="8" type="ORF">KK137_01640</name>
</gene>
<dbReference type="SUPFAM" id="SSF47384">
    <property type="entry name" value="Homodimeric domain of signal transducing histidine kinase"/>
    <property type="match status" value="1"/>
</dbReference>
<dbReference type="CDD" id="cd00082">
    <property type="entry name" value="HisKA"/>
    <property type="match status" value="1"/>
</dbReference>
<dbReference type="InterPro" id="IPR036890">
    <property type="entry name" value="HATPase_C_sf"/>
</dbReference>
<dbReference type="PROSITE" id="PS50109">
    <property type="entry name" value="HIS_KIN"/>
    <property type="match status" value="1"/>
</dbReference>
<dbReference type="SUPFAM" id="SSF55785">
    <property type="entry name" value="PYP-like sensor domain (PAS domain)"/>
    <property type="match status" value="2"/>
</dbReference>
<dbReference type="InterPro" id="IPR003661">
    <property type="entry name" value="HisK_dim/P_dom"/>
</dbReference>
<dbReference type="Pfam" id="PF02518">
    <property type="entry name" value="HATPase_c"/>
    <property type="match status" value="1"/>
</dbReference>
<feature type="domain" description="Histidine kinase" evidence="7">
    <location>
        <begin position="285"/>
        <end position="504"/>
    </location>
</feature>
<dbReference type="InterPro" id="IPR013656">
    <property type="entry name" value="PAS_4"/>
</dbReference>
<dbReference type="InterPro" id="IPR050736">
    <property type="entry name" value="Sensor_HK_Regulatory"/>
</dbReference>
<dbReference type="EMBL" id="JAHFVK010000001">
    <property type="protein sequence ID" value="MBT2133022.1"/>
    <property type="molecule type" value="Genomic_DNA"/>
</dbReference>
<protein>
    <recommendedName>
        <fullName evidence="2">histidine kinase</fullName>
        <ecNumber evidence="2">2.7.13.3</ecNumber>
    </recommendedName>
</protein>
<evidence type="ECO:0000256" key="4">
    <source>
        <dbReference type="ARBA" id="ARBA00022679"/>
    </source>
</evidence>
<dbReference type="InterPro" id="IPR003594">
    <property type="entry name" value="HATPase_dom"/>
</dbReference>
<keyword evidence="9" id="KW-1185">Reference proteome</keyword>
<dbReference type="InterPro" id="IPR035965">
    <property type="entry name" value="PAS-like_dom_sf"/>
</dbReference>
<dbReference type="SMART" id="SM00387">
    <property type="entry name" value="HATPase_c"/>
    <property type="match status" value="1"/>
</dbReference>
<dbReference type="Pfam" id="PF08448">
    <property type="entry name" value="PAS_4"/>
    <property type="match status" value="1"/>
</dbReference>